<proteinExistence type="predicted"/>
<evidence type="ECO:0000256" key="1">
    <source>
        <dbReference type="SAM" id="Phobius"/>
    </source>
</evidence>
<evidence type="ECO:0000313" key="3">
    <source>
        <dbReference type="Proteomes" id="UP000322634"/>
    </source>
</evidence>
<feature type="transmembrane region" description="Helical" evidence="1">
    <location>
        <begin position="12"/>
        <end position="33"/>
    </location>
</feature>
<keyword evidence="1" id="KW-0472">Membrane</keyword>
<keyword evidence="1" id="KW-0812">Transmembrane</keyword>
<evidence type="ECO:0000313" key="2">
    <source>
        <dbReference type="EMBL" id="TYC16106.1"/>
    </source>
</evidence>
<keyword evidence="1" id="KW-1133">Transmembrane helix</keyword>
<gene>
    <name evidence="2" type="ORF">FXF65_12390</name>
</gene>
<feature type="transmembrane region" description="Helical" evidence="1">
    <location>
        <begin position="39"/>
        <end position="58"/>
    </location>
</feature>
<protein>
    <submittedName>
        <fullName evidence="2">Uncharacterized protein</fullName>
    </submittedName>
</protein>
<sequence length="122" mass="12071">MTNTSSRSGANVAVAMLAAVCGSVLSALITIAIGESPTTSLVAAAGGAAFGALVGTAGRFHGLRIGAGIAVTVLALGLTYGGFTLVYTVSDRTTPFMPVPSVGGGNSSLDSCHRLVILEVCW</sequence>
<dbReference type="EMBL" id="VSFF01000004">
    <property type="protein sequence ID" value="TYC16106.1"/>
    <property type="molecule type" value="Genomic_DNA"/>
</dbReference>
<name>A0A5D0UEA4_9ACTN</name>
<dbReference type="RefSeq" id="WP_148349901.1">
    <property type="nucleotide sequence ID" value="NZ_JBHSBF010000025.1"/>
</dbReference>
<feature type="transmembrane region" description="Helical" evidence="1">
    <location>
        <begin position="65"/>
        <end position="89"/>
    </location>
</feature>
<dbReference type="AlphaFoldDB" id="A0A5D0UEA4"/>
<dbReference type="Proteomes" id="UP000322634">
    <property type="component" value="Unassembled WGS sequence"/>
</dbReference>
<keyword evidence="3" id="KW-1185">Reference proteome</keyword>
<reference evidence="2 3" key="1">
    <citation type="submission" date="2019-08" db="EMBL/GenBank/DDBJ databases">
        <title>Actinomadura sp. nov. CYP1-5 isolated from mountain soil.</title>
        <authorList>
            <person name="Songsumanus A."/>
            <person name="Kuncharoen N."/>
            <person name="Kudo T."/>
            <person name="Yuki M."/>
            <person name="Igarashi Y."/>
            <person name="Tanasupawat S."/>
        </authorList>
    </citation>
    <scope>NUCLEOTIDE SEQUENCE [LARGE SCALE GENOMIC DNA]</scope>
    <source>
        <strain evidence="2 3">GKU157</strain>
    </source>
</reference>
<dbReference type="OrthoDB" id="3618631at2"/>
<comment type="caution">
    <text evidence="2">The sequence shown here is derived from an EMBL/GenBank/DDBJ whole genome shotgun (WGS) entry which is preliminary data.</text>
</comment>
<organism evidence="2 3">
    <name type="scientific">Actinomadura syzygii</name>
    <dbReference type="NCBI Taxonomy" id="1427538"/>
    <lineage>
        <taxon>Bacteria</taxon>
        <taxon>Bacillati</taxon>
        <taxon>Actinomycetota</taxon>
        <taxon>Actinomycetes</taxon>
        <taxon>Streptosporangiales</taxon>
        <taxon>Thermomonosporaceae</taxon>
        <taxon>Actinomadura</taxon>
    </lineage>
</organism>
<accession>A0A5D0UEA4</accession>